<accession>A0AA39Q7Z4</accession>
<dbReference type="InterPro" id="IPR050863">
    <property type="entry name" value="CenT-Element_Derived"/>
</dbReference>
<dbReference type="SUPFAM" id="SSF46689">
    <property type="entry name" value="Homeodomain-like"/>
    <property type="match status" value="1"/>
</dbReference>
<keyword evidence="3" id="KW-0255">Endonuclease</keyword>
<feature type="compositionally biased region" description="Acidic residues" evidence="1">
    <location>
        <begin position="431"/>
        <end position="440"/>
    </location>
</feature>
<proteinExistence type="predicted"/>
<name>A0AA39Q7Z4_9AGAR</name>
<dbReference type="Proteomes" id="UP001175228">
    <property type="component" value="Unassembled WGS sequence"/>
</dbReference>
<keyword evidence="3" id="KW-0540">Nuclease</keyword>
<dbReference type="GO" id="GO:0005634">
    <property type="term" value="C:nucleus"/>
    <property type="evidence" value="ECO:0007669"/>
    <property type="project" value="TreeGrafter"/>
</dbReference>
<feature type="region of interest" description="Disordered" evidence="1">
    <location>
        <begin position="373"/>
        <end position="440"/>
    </location>
</feature>
<dbReference type="AlphaFoldDB" id="A0AA39Q7Z4"/>
<dbReference type="GO" id="GO:0004519">
    <property type="term" value="F:endonuclease activity"/>
    <property type="evidence" value="ECO:0007669"/>
    <property type="project" value="UniProtKB-KW"/>
</dbReference>
<comment type="caution">
    <text evidence="3">The sequence shown here is derived from an EMBL/GenBank/DDBJ whole genome shotgun (WGS) entry which is preliminary data.</text>
</comment>
<evidence type="ECO:0000259" key="2">
    <source>
        <dbReference type="Pfam" id="PF03184"/>
    </source>
</evidence>
<dbReference type="Gene3D" id="3.30.420.10">
    <property type="entry name" value="Ribonuclease H-like superfamily/Ribonuclease H"/>
    <property type="match status" value="1"/>
</dbReference>
<evidence type="ECO:0000256" key="1">
    <source>
        <dbReference type="SAM" id="MobiDB-lite"/>
    </source>
</evidence>
<dbReference type="Gene3D" id="1.10.10.60">
    <property type="entry name" value="Homeodomain-like"/>
    <property type="match status" value="1"/>
</dbReference>
<feature type="region of interest" description="Disordered" evidence="1">
    <location>
        <begin position="1"/>
        <end position="25"/>
    </location>
</feature>
<protein>
    <submittedName>
        <fullName evidence="3">DDE superfamily endonuclease-domain-containing protein</fullName>
    </submittedName>
</protein>
<dbReference type="GO" id="GO:0003677">
    <property type="term" value="F:DNA binding"/>
    <property type="evidence" value="ECO:0007669"/>
    <property type="project" value="TreeGrafter"/>
</dbReference>
<feature type="non-terminal residue" evidence="3">
    <location>
        <position position="440"/>
    </location>
</feature>
<feature type="compositionally biased region" description="Polar residues" evidence="1">
    <location>
        <begin position="12"/>
        <end position="23"/>
    </location>
</feature>
<keyword evidence="4" id="KW-1185">Reference proteome</keyword>
<dbReference type="InterPro" id="IPR009057">
    <property type="entry name" value="Homeodomain-like_sf"/>
</dbReference>
<feature type="domain" description="DDE-1" evidence="2">
    <location>
        <begin position="223"/>
        <end position="349"/>
    </location>
</feature>
<dbReference type="InterPro" id="IPR004875">
    <property type="entry name" value="DDE_SF_endonuclease_dom"/>
</dbReference>
<dbReference type="Pfam" id="PF03184">
    <property type="entry name" value="DDE_1"/>
    <property type="match status" value="1"/>
</dbReference>
<dbReference type="PANTHER" id="PTHR19303:SF74">
    <property type="entry name" value="POGO TRANSPOSABLE ELEMENT WITH KRAB DOMAIN"/>
    <property type="match status" value="1"/>
</dbReference>
<organism evidence="3 4">
    <name type="scientific">Armillaria luteobubalina</name>
    <dbReference type="NCBI Taxonomy" id="153913"/>
    <lineage>
        <taxon>Eukaryota</taxon>
        <taxon>Fungi</taxon>
        <taxon>Dikarya</taxon>
        <taxon>Basidiomycota</taxon>
        <taxon>Agaricomycotina</taxon>
        <taxon>Agaricomycetes</taxon>
        <taxon>Agaricomycetidae</taxon>
        <taxon>Agaricales</taxon>
        <taxon>Marasmiineae</taxon>
        <taxon>Physalacriaceae</taxon>
        <taxon>Armillaria</taxon>
    </lineage>
</organism>
<dbReference type="InterPro" id="IPR036397">
    <property type="entry name" value="RNaseH_sf"/>
</dbReference>
<dbReference type="PANTHER" id="PTHR19303">
    <property type="entry name" value="TRANSPOSON"/>
    <property type="match status" value="1"/>
</dbReference>
<evidence type="ECO:0000313" key="3">
    <source>
        <dbReference type="EMBL" id="KAK0497860.1"/>
    </source>
</evidence>
<keyword evidence="3" id="KW-0378">Hydrolase</keyword>
<sequence>MRRRNPPSNPSQRTTKGTRTITPDTEERLAEAEAALRQGECKTYRQASEQFNVPYFTLRRRCRDEAAPKTKAHLAQLLLPPASEEILIDWIKFLSATGHPVNKRTIRPKLGRGSGLDPKRAKAFNYSTVQSHFALLKEHMETHNIPWENVYNMDEKGIQLGGGRRGSQQKFFFSRADTSKYKLKSDDLQLVTIIEAVCADGSSDIPPGFVFAGSTKFPECVATSENGWTDDFIGFEWFKQGFVPKATDRNESGTPILLIYDGHGSHTTLEWIEYACEHNIHLFCLPPHTTHRLQPLDVGVFGPLQHAWFIRCDEILEETGNTMQLRDVVTEYMKARRAAFKPETILKAWRKAGIRPINPDIFTEADYAPSYSTSTQMHVPPSFPRKLPSVPDASSDDGFFDPRTLAFSDPLDYDYGEENDEESDSQSSSDSDMEETEGED</sequence>
<gene>
    <name evidence="3" type="ORF">EDD18DRAFT_1072718</name>
</gene>
<feature type="compositionally biased region" description="Acidic residues" evidence="1">
    <location>
        <begin position="411"/>
        <end position="424"/>
    </location>
</feature>
<dbReference type="EMBL" id="JAUEPU010000012">
    <property type="protein sequence ID" value="KAK0497860.1"/>
    <property type="molecule type" value="Genomic_DNA"/>
</dbReference>
<evidence type="ECO:0000313" key="4">
    <source>
        <dbReference type="Proteomes" id="UP001175228"/>
    </source>
</evidence>
<reference evidence="3" key="1">
    <citation type="submission" date="2023-06" db="EMBL/GenBank/DDBJ databases">
        <authorList>
            <consortium name="Lawrence Berkeley National Laboratory"/>
            <person name="Ahrendt S."/>
            <person name="Sahu N."/>
            <person name="Indic B."/>
            <person name="Wong-Bajracharya J."/>
            <person name="Merenyi Z."/>
            <person name="Ke H.-M."/>
            <person name="Monk M."/>
            <person name="Kocsube S."/>
            <person name="Drula E."/>
            <person name="Lipzen A."/>
            <person name="Balint B."/>
            <person name="Henrissat B."/>
            <person name="Andreopoulos B."/>
            <person name="Martin F.M."/>
            <person name="Harder C.B."/>
            <person name="Rigling D."/>
            <person name="Ford K.L."/>
            <person name="Foster G.D."/>
            <person name="Pangilinan J."/>
            <person name="Papanicolaou A."/>
            <person name="Barry K."/>
            <person name="LaButti K."/>
            <person name="Viragh M."/>
            <person name="Koriabine M."/>
            <person name="Yan M."/>
            <person name="Riley R."/>
            <person name="Champramary S."/>
            <person name="Plett K.L."/>
            <person name="Tsai I.J."/>
            <person name="Slot J."/>
            <person name="Sipos G."/>
            <person name="Plett J."/>
            <person name="Nagy L.G."/>
            <person name="Grigoriev I.V."/>
        </authorList>
    </citation>
    <scope>NUCLEOTIDE SEQUENCE</scope>
    <source>
        <strain evidence="3">HWK02</strain>
    </source>
</reference>